<dbReference type="Pfam" id="PF19692">
    <property type="entry name" value="DUF6193"/>
    <property type="match status" value="1"/>
</dbReference>
<name>A0ABP7KFS5_9ACTN</name>
<dbReference type="Proteomes" id="UP001501563">
    <property type="component" value="Unassembled WGS sequence"/>
</dbReference>
<protein>
    <submittedName>
        <fullName evidence="1">Uncharacterized protein</fullName>
    </submittedName>
</protein>
<evidence type="ECO:0000313" key="1">
    <source>
        <dbReference type="EMBL" id="GAA3875406.1"/>
    </source>
</evidence>
<gene>
    <name evidence="1" type="ORF">GCM10022207_46610</name>
</gene>
<sequence length="185" mass="20639">MRRYAPLYPEVVGSGSLVNALQAVADRVGYALTVELTSSPGWRRVAAQVSFEDRSATVLMARHERSFSVDCWAGGVHMATGLSSDLSEIAGALHAWLRVPRVRELVAQWPFLRTWELAEAYECGETVSVRRRQLREAAERRQDAALRAFVETAFAHPRLRVLSPGRSMHWGTFSRRAAPLVCSTT</sequence>
<dbReference type="InterPro" id="IPR045682">
    <property type="entry name" value="DUF6193"/>
</dbReference>
<organism evidence="1 2">
    <name type="scientific">Streptomyces lannensis</name>
    <dbReference type="NCBI Taxonomy" id="766498"/>
    <lineage>
        <taxon>Bacteria</taxon>
        <taxon>Bacillati</taxon>
        <taxon>Actinomycetota</taxon>
        <taxon>Actinomycetes</taxon>
        <taxon>Kitasatosporales</taxon>
        <taxon>Streptomycetaceae</taxon>
        <taxon>Streptomyces</taxon>
    </lineage>
</organism>
<reference evidence="2" key="1">
    <citation type="journal article" date="2019" name="Int. J. Syst. Evol. Microbiol.">
        <title>The Global Catalogue of Microorganisms (GCM) 10K type strain sequencing project: providing services to taxonomists for standard genome sequencing and annotation.</title>
        <authorList>
            <consortium name="The Broad Institute Genomics Platform"/>
            <consortium name="The Broad Institute Genome Sequencing Center for Infectious Disease"/>
            <person name="Wu L."/>
            <person name="Ma J."/>
        </authorList>
    </citation>
    <scope>NUCLEOTIDE SEQUENCE [LARGE SCALE GENOMIC DNA]</scope>
    <source>
        <strain evidence="2">JCM 16578</strain>
    </source>
</reference>
<proteinExistence type="predicted"/>
<dbReference type="EMBL" id="BAAAZA010000013">
    <property type="protein sequence ID" value="GAA3875406.1"/>
    <property type="molecule type" value="Genomic_DNA"/>
</dbReference>
<accession>A0ABP7KFS5</accession>
<comment type="caution">
    <text evidence="1">The sequence shown here is derived from an EMBL/GenBank/DDBJ whole genome shotgun (WGS) entry which is preliminary data.</text>
</comment>
<evidence type="ECO:0000313" key="2">
    <source>
        <dbReference type="Proteomes" id="UP001501563"/>
    </source>
</evidence>
<keyword evidence="2" id="KW-1185">Reference proteome</keyword>